<feature type="non-terminal residue" evidence="1">
    <location>
        <position position="1"/>
    </location>
</feature>
<evidence type="ECO:0000313" key="2">
    <source>
        <dbReference type="Proteomes" id="UP000032304"/>
    </source>
</evidence>
<evidence type="ECO:0000313" key="1">
    <source>
        <dbReference type="EMBL" id="KJB32944.1"/>
    </source>
</evidence>
<sequence>CKIYNKQKLKLLMVLEFLKTLAHFVSFTPIFLK</sequence>
<protein>
    <submittedName>
        <fullName evidence="1">Uncharacterized protein</fullName>
    </submittedName>
</protein>
<proteinExistence type="predicted"/>
<name>A0A0D2RM70_GOSRA</name>
<dbReference type="Proteomes" id="UP000032304">
    <property type="component" value="Chromosome 5"/>
</dbReference>
<accession>A0A0D2RM70</accession>
<reference evidence="1 2" key="1">
    <citation type="journal article" date="2012" name="Nature">
        <title>Repeated polyploidization of Gossypium genomes and the evolution of spinnable cotton fibres.</title>
        <authorList>
            <person name="Paterson A.H."/>
            <person name="Wendel J.F."/>
            <person name="Gundlach H."/>
            <person name="Guo H."/>
            <person name="Jenkins J."/>
            <person name="Jin D."/>
            <person name="Llewellyn D."/>
            <person name="Showmaker K.C."/>
            <person name="Shu S."/>
            <person name="Udall J."/>
            <person name="Yoo M.J."/>
            <person name="Byers R."/>
            <person name="Chen W."/>
            <person name="Doron-Faigenboim A."/>
            <person name="Duke M.V."/>
            <person name="Gong L."/>
            <person name="Grimwood J."/>
            <person name="Grover C."/>
            <person name="Grupp K."/>
            <person name="Hu G."/>
            <person name="Lee T.H."/>
            <person name="Li J."/>
            <person name="Lin L."/>
            <person name="Liu T."/>
            <person name="Marler B.S."/>
            <person name="Page J.T."/>
            <person name="Roberts A.W."/>
            <person name="Romanel E."/>
            <person name="Sanders W.S."/>
            <person name="Szadkowski E."/>
            <person name="Tan X."/>
            <person name="Tang H."/>
            <person name="Xu C."/>
            <person name="Wang J."/>
            <person name="Wang Z."/>
            <person name="Zhang D."/>
            <person name="Zhang L."/>
            <person name="Ashrafi H."/>
            <person name="Bedon F."/>
            <person name="Bowers J.E."/>
            <person name="Brubaker C.L."/>
            <person name="Chee P.W."/>
            <person name="Das S."/>
            <person name="Gingle A.R."/>
            <person name="Haigler C.H."/>
            <person name="Harker D."/>
            <person name="Hoffmann L.V."/>
            <person name="Hovav R."/>
            <person name="Jones D.C."/>
            <person name="Lemke C."/>
            <person name="Mansoor S."/>
            <person name="ur Rahman M."/>
            <person name="Rainville L.N."/>
            <person name="Rambani A."/>
            <person name="Reddy U.K."/>
            <person name="Rong J.K."/>
            <person name="Saranga Y."/>
            <person name="Scheffler B.E."/>
            <person name="Scheffler J.A."/>
            <person name="Stelly D.M."/>
            <person name="Triplett B.A."/>
            <person name="Van Deynze A."/>
            <person name="Vaslin M.F."/>
            <person name="Waghmare V.N."/>
            <person name="Walford S.A."/>
            <person name="Wright R.J."/>
            <person name="Zaki E.A."/>
            <person name="Zhang T."/>
            <person name="Dennis E.S."/>
            <person name="Mayer K.F."/>
            <person name="Peterson D.G."/>
            <person name="Rokhsar D.S."/>
            <person name="Wang X."/>
            <person name="Schmutz J."/>
        </authorList>
    </citation>
    <scope>NUCLEOTIDE SEQUENCE [LARGE SCALE GENOMIC DNA]</scope>
</reference>
<dbReference type="EMBL" id="CM001744">
    <property type="protein sequence ID" value="KJB32944.1"/>
    <property type="molecule type" value="Genomic_DNA"/>
</dbReference>
<keyword evidence="2" id="KW-1185">Reference proteome</keyword>
<organism evidence="1 2">
    <name type="scientific">Gossypium raimondii</name>
    <name type="common">Peruvian cotton</name>
    <name type="synonym">Gossypium klotzschianum subsp. raimondii</name>
    <dbReference type="NCBI Taxonomy" id="29730"/>
    <lineage>
        <taxon>Eukaryota</taxon>
        <taxon>Viridiplantae</taxon>
        <taxon>Streptophyta</taxon>
        <taxon>Embryophyta</taxon>
        <taxon>Tracheophyta</taxon>
        <taxon>Spermatophyta</taxon>
        <taxon>Magnoliopsida</taxon>
        <taxon>eudicotyledons</taxon>
        <taxon>Gunneridae</taxon>
        <taxon>Pentapetalae</taxon>
        <taxon>rosids</taxon>
        <taxon>malvids</taxon>
        <taxon>Malvales</taxon>
        <taxon>Malvaceae</taxon>
        <taxon>Malvoideae</taxon>
        <taxon>Gossypium</taxon>
    </lineage>
</organism>
<gene>
    <name evidence="1" type="ORF">B456_005G2694001</name>
</gene>
<dbReference type="AlphaFoldDB" id="A0A0D2RM70"/>
<dbReference type="Gramene" id="KJB32944">
    <property type="protein sequence ID" value="KJB32944"/>
    <property type="gene ID" value="B456_005G2694001"/>
</dbReference>